<reference evidence="1 2" key="1">
    <citation type="submission" date="2014-04" db="EMBL/GenBank/DDBJ databases">
        <authorList>
            <consortium name="DOE Joint Genome Institute"/>
            <person name="Kuo A."/>
            <person name="Kohler A."/>
            <person name="Costa M.D."/>
            <person name="Nagy L.G."/>
            <person name="Floudas D."/>
            <person name="Copeland A."/>
            <person name="Barry K.W."/>
            <person name="Cichocki N."/>
            <person name="Veneault-Fourrey C."/>
            <person name="LaButti K."/>
            <person name="Lindquist E.A."/>
            <person name="Lipzen A."/>
            <person name="Lundell T."/>
            <person name="Morin E."/>
            <person name="Murat C."/>
            <person name="Sun H."/>
            <person name="Tunlid A."/>
            <person name="Henrissat B."/>
            <person name="Grigoriev I.V."/>
            <person name="Hibbett D.S."/>
            <person name="Martin F."/>
            <person name="Nordberg H.P."/>
            <person name="Cantor M.N."/>
            <person name="Hua S.X."/>
        </authorList>
    </citation>
    <scope>NUCLEOTIDE SEQUENCE [LARGE SCALE GENOMIC DNA]</scope>
    <source>
        <strain evidence="1 2">Marx 270</strain>
    </source>
</reference>
<dbReference type="EMBL" id="KN832026">
    <property type="protein sequence ID" value="KIN97665.1"/>
    <property type="molecule type" value="Genomic_DNA"/>
</dbReference>
<dbReference type="STRING" id="870435.A0A0C3NQ09"/>
<evidence type="ECO:0000313" key="1">
    <source>
        <dbReference type="EMBL" id="KIN97665.1"/>
    </source>
</evidence>
<name>A0A0C3NQ09_PISTI</name>
<sequence length="173" mass="20270">MKLEAIAVANNVTFDHIKGLINMKTNYHHSHCAMLQNALVHTKSLEVNTDHPVGEKLPMAQLQELVKVNLEAHLLSQSEEELLIKKLQEYHELKMCGTHMNNTAMACNVNYMVDRITTFSTLAWRFPTPTWRFPTLAWRFPTPAWRFSQPTWRFSTLAWRFPIPVWRISQPIW</sequence>
<dbReference type="AlphaFoldDB" id="A0A0C3NQ09"/>
<evidence type="ECO:0000313" key="2">
    <source>
        <dbReference type="Proteomes" id="UP000054217"/>
    </source>
</evidence>
<dbReference type="OrthoDB" id="10605733at2759"/>
<dbReference type="InParanoid" id="A0A0C3NQ09"/>
<reference evidence="2" key="2">
    <citation type="submission" date="2015-01" db="EMBL/GenBank/DDBJ databases">
        <title>Evolutionary Origins and Diversification of the Mycorrhizal Mutualists.</title>
        <authorList>
            <consortium name="DOE Joint Genome Institute"/>
            <consortium name="Mycorrhizal Genomics Consortium"/>
            <person name="Kohler A."/>
            <person name="Kuo A."/>
            <person name="Nagy L.G."/>
            <person name="Floudas D."/>
            <person name="Copeland A."/>
            <person name="Barry K.W."/>
            <person name="Cichocki N."/>
            <person name="Veneault-Fourrey C."/>
            <person name="LaButti K."/>
            <person name="Lindquist E.A."/>
            <person name="Lipzen A."/>
            <person name="Lundell T."/>
            <person name="Morin E."/>
            <person name="Murat C."/>
            <person name="Riley R."/>
            <person name="Ohm R."/>
            <person name="Sun H."/>
            <person name="Tunlid A."/>
            <person name="Henrissat B."/>
            <person name="Grigoriev I.V."/>
            <person name="Hibbett D.S."/>
            <person name="Martin F."/>
        </authorList>
    </citation>
    <scope>NUCLEOTIDE SEQUENCE [LARGE SCALE GENOMIC DNA]</scope>
    <source>
        <strain evidence="2">Marx 270</strain>
    </source>
</reference>
<dbReference type="Proteomes" id="UP000054217">
    <property type="component" value="Unassembled WGS sequence"/>
</dbReference>
<protein>
    <submittedName>
        <fullName evidence="1">Uncharacterized protein</fullName>
    </submittedName>
</protein>
<gene>
    <name evidence="1" type="ORF">M404DRAFT_32141</name>
</gene>
<keyword evidence="2" id="KW-1185">Reference proteome</keyword>
<accession>A0A0C3NQ09</accession>
<organism evidence="1 2">
    <name type="scientific">Pisolithus tinctorius Marx 270</name>
    <dbReference type="NCBI Taxonomy" id="870435"/>
    <lineage>
        <taxon>Eukaryota</taxon>
        <taxon>Fungi</taxon>
        <taxon>Dikarya</taxon>
        <taxon>Basidiomycota</taxon>
        <taxon>Agaricomycotina</taxon>
        <taxon>Agaricomycetes</taxon>
        <taxon>Agaricomycetidae</taxon>
        <taxon>Boletales</taxon>
        <taxon>Sclerodermatineae</taxon>
        <taxon>Pisolithaceae</taxon>
        <taxon>Pisolithus</taxon>
    </lineage>
</organism>
<proteinExistence type="predicted"/>
<dbReference type="HOGENOM" id="CLU_1548251_0_0_1"/>